<dbReference type="EMBL" id="JXTC01000550">
    <property type="protein sequence ID" value="PON46629.1"/>
    <property type="molecule type" value="Genomic_DNA"/>
</dbReference>
<feature type="non-terminal residue" evidence="1">
    <location>
        <position position="63"/>
    </location>
</feature>
<reference evidence="2" key="1">
    <citation type="submission" date="2016-06" db="EMBL/GenBank/DDBJ databases">
        <title>Parallel loss of symbiosis genes in relatives of nitrogen-fixing non-legume Parasponia.</title>
        <authorList>
            <person name="Van Velzen R."/>
            <person name="Holmer R."/>
            <person name="Bu F."/>
            <person name="Rutten L."/>
            <person name="Van Zeijl A."/>
            <person name="Liu W."/>
            <person name="Santuari L."/>
            <person name="Cao Q."/>
            <person name="Sharma T."/>
            <person name="Shen D."/>
            <person name="Roswanjaya Y."/>
            <person name="Wardhani T."/>
            <person name="Kalhor M.S."/>
            <person name="Jansen J."/>
            <person name="Van den Hoogen J."/>
            <person name="Gungor B."/>
            <person name="Hartog M."/>
            <person name="Hontelez J."/>
            <person name="Verver J."/>
            <person name="Yang W.-C."/>
            <person name="Schijlen E."/>
            <person name="Repin R."/>
            <person name="Schilthuizen M."/>
            <person name="Schranz E."/>
            <person name="Heidstra R."/>
            <person name="Miyata K."/>
            <person name="Fedorova E."/>
            <person name="Kohlen W."/>
            <person name="Bisseling T."/>
            <person name="Smit S."/>
            <person name="Geurts R."/>
        </authorList>
    </citation>
    <scope>NUCLEOTIDE SEQUENCE [LARGE SCALE GENOMIC DNA]</scope>
    <source>
        <strain evidence="2">cv. RG33-2</strain>
    </source>
</reference>
<protein>
    <submittedName>
        <fullName evidence="1">Proteinase inhibitor I25, cystatin, conserved region</fullName>
    </submittedName>
</protein>
<evidence type="ECO:0000313" key="2">
    <source>
        <dbReference type="Proteomes" id="UP000237000"/>
    </source>
</evidence>
<evidence type="ECO:0000313" key="1">
    <source>
        <dbReference type="EMBL" id="PON46629.1"/>
    </source>
</evidence>
<keyword evidence="2" id="KW-1185">Reference proteome</keyword>
<proteinExistence type="predicted"/>
<dbReference type="SUPFAM" id="SSF54403">
    <property type="entry name" value="Cystatin/monellin"/>
    <property type="match status" value="1"/>
</dbReference>
<comment type="caution">
    <text evidence="1">The sequence shown here is derived from an EMBL/GenBank/DDBJ whole genome shotgun (WGS) entry which is preliminary data.</text>
</comment>
<organism evidence="1 2">
    <name type="scientific">Trema orientale</name>
    <name type="common">Charcoal tree</name>
    <name type="synonym">Celtis orientalis</name>
    <dbReference type="NCBI Taxonomy" id="63057"/>
    <lineage>
        <taxon>Eukaryota</taxon>
        <taxon>Viridiplantae</taxon>
        <taxon>Streptophyta</taxon>
        <taxon>Embryophyta</taxon>
        <taxon>Tracheophyta</taxon>
        <taxon>Spermatophyta</taxon>
        <taxon>Magnoliopsida</taxon>
        <taxon>eudicotyledons</taxon>
        <taxon>Gunneridae</taxon>
        <taxon>Pentapetalae</taxon>
        <taxon>rosids</taxon>
        <taxon>fabids</taxon>
        <taxon>Rosales</taxon>
        <taxon>Cannabaceae</taxon>
        <taxon>Trema</taxon>
    </lineage>
</organism>
<dbReference type="InParanoid" id="A0A2P5BCV4"/>
<dbReference type="Gene3D" id="3.10.450.10">
    <property type="match status" value="1"/>
</dbReference>
<dbReference type="InterPro" id="IPR046350">
    <property type="entry name" value="Cystatin_sf"/>
</dbReference>
<dbReference type="Proteomes" id="UP000237000">
    <property type="component" value="Unassembled WGS sequence"/>
</dbReference>
<accession>A0A2P5BCV4</accession>
<name>A0A2P5BCV4_TREOI</name>
<gene>
    <name evidence="1" type="ORF">TorRG33x02_325290</name>
</gene>
<dbReference type="AlphaFoldDB" id="A0A2P5BCV4"/>
<sequence length="63" mass="7277">MELARVAIYLLNKKEGTNLVFNKVVSASRVRFAYTLSIQASDNRLYEAKLVVPRYNDKENDLK</sequence>